<dbReference type="EMBL" id="BMLW01000017">
    <property type="protein sequence ID" value="GGP15949.1"/>
    <property type="molecule type" value="Genomic_DNA"/>
</dbReference>
<gene>
    <name evidence="1" type="ORF">GCM10011346_45810</name>
</gene>
<dbReference type="Proteomes" id="UP000641206">
    <property type="component" value="Unassembled WGS sequence"/>
</dbReference>
<evidence type="ECO:0000313" key="1">
    <source>
        <dbReference type="EMBL" id="GGP15949.1"/>
    </source>
</evidence>
<name>A0ABQ2P1K1_9BACI</name>
<keyword evidence="2" id="KW-1185">Reference proteome</keyword>
<proteinExistence type="predicted"/>
<protein>
    <submittedName>
        <fullName evidence="1">Uncharacterized protein</fullName>
    </submittedName>
</protein>
<reference evidence="2" key="1">
    <citation type="journal article" date="2019" name="Int. J. Syst. Evol. Microbiol.">
        <title>The Global Catalogue of Microorganisms (GCM) 10K type strain sequencing project: providing services to taxonomists for standard genome sequencing and annotation.</title>
        <authorList>
            <consortium name="The Broad Institute Genomics Platform"/>
            <consortium name="The Broad Institute Genome Sequencing Center for Infectious Disease"/>
            <person name="Wu L."/>
            <person name="Ma J."/>
        </authorList>
    </citation>
    <scope>NUCLEOTIDE SEQUENCE [LARGE SCALE GENOMIC DNA]</scope>
    <source>
        <strain evidence="2">CGMCC 1.7693</strain>
    </source>
</reference>
<accession>A0ABQ2P1K1</accession>
<organism evidence="1 2">
    <name type="scientific">Oceanobacillus neutriphilus</name>
    <dbReference type="NCBI Taxonomy" id="531815"/>
    <lineage>
        <taxon>Bacteria</taxon>
        <taxon>Bacillati</taxon>
        <taxon>Bacillota</taxon>
        <taxon>Bacilli</taxon>
        <taxon>Bacillales</taxon>
        <taxon>Bacillaceae</taxon>
        <taxon>Oceanobacillus</taxon>
    </lineage>
</organism>
<comment type="caution">
    <text evidence="1">The sequence shown here is derived from an EMBL/GenBank/DDBJ whole genome shotgun (WGS) entry which is preliminary data.</text>
</comment>
<evidence type="ECO:0000313" key="2">
    <source>
        <dbReference type="Proteomes" id="UP000641206"/>
    </source>
</evidence>
<sequence>MQAFVITNGIEGYINKIHPKDSQYFVYKKVKAFKGFSFECFSLYQTGITESD</sequence>